<dbReference type="InterPro" id="IPR013867">
    <property type="entry name" value="Telomere_rpt-bd_fac_dimer_dom"/>
</dbReference>
<dbReference type="GeneID" id="110089564"/>
<dbReference type="GO" id="GO:0042803">
    <property type="term" value="F:protein homodimerization activity"/>
    <property type="evidence" value="ECO:0007669"/>
    <property type="project" value="UniProtKB-UniRule"/>
</dbReference>
<evidence type="ECO:0000256" key="1">
    <source>
        <dbReference type="ARBA" id="ARBA00004574"/>
    </source>
</evidence>
<dbReference type="InterPro" id="IPR052450">
    <property type="entry name" value="TRBD-Containing_Protein"/>
</dbReference>
<dbReference type="GO" id="GO:0005819">
    <property type="term" value="C:spindle"/>
    <property type="evidence" value="ECO:0007669"/>
    <property type="project" value="UniProtKB-SubCell"/>
</dbReference>
<evidence type="ECO:0000256" key="4">
    <source>
        <dbReference type="ARBA" id="ARBA00022553"/>
    </source>
</evidence>
<dbReference type="InterPro" id="IPR036507">
    <property type="entry name" value="Telomere_rpt-bd_fac_dimer_sf"/>
</dbReference>
<evidence type="ECO:0000256" key="2">
    <source>
        <dbReference type="ARBA" id="ARBA00022454"/>
    </source>
</evidence>
<dbReference type="GO" id="GO:0000783">
    <property type="term" value="C:nuclear telomere cap complex"/>
    <property type="evidence" value="ECO:0007669"/>
    <property type="project" value="UniProtKB-ARBA"/>
</dbReference>
<dbReference type="GO" id="GO:0098505">
    <property type="term" value="F:G-rich strand telomeric DNA binding"/>
    <property type="evidence" value="ECO:0007669"/>
    <property type="project" value="TreeGrafter"/>
</dbReference>
<accession>A0A6J0V811</accession>
<name>A0A6J0V811_9SAUR</name>
<dbReference type="SUPFAM" id="SSF63600">
    <property type="entry name" value="Telomeric repeat binding factor (TRF) dimerisation domain"/>
    <property type="match status" value="1"/>
</dbReference>
<dbReference type="PIRSF" id="PIRSF038016">
    <property type="entry name" value="Telomere_bd-1_Pin2"/>
    <property type="match status" value="1"/>
</dbReference>
<dbReference type="PANTHER" id="PTHR46734">
    <property type="entry name" value="TELOMERIC REPEAT-BINDING FACTOR 1 TERF1"/>
    <property type="match status" value="1"/>
</dbReference>
<dbReference type="InterPro" id="IPR001005">
    <property type="entry name" value="SANT/Myb"/>
</dbReference>
<dbReference type="Gene3D" id="1.10.10.60">
    <property type="entry name" value="Homeodomain-like"/>
    <property type="match status" value="1"/>
</dbReference>
<gene>
    <name evidence="14" type="primary">TERF1</name>
</gene>
<dbReference type="GO" id="GO:0008017">
    <property type="term" value="F:microtubule binding"/>
    <property type="evidence" value="ECO:0007669"/>
    <property type="project" value="TreeGrafter"/>
</dbReference>
<keyword evidence="9 10" id="KW-0131">Cell cycle</keyword>
<keyword evidence="6 10" id="KW-0779">Telomere</keyword>
<dbReference type="CDD" id="cd11660">
    <property type="entry name" value="SANT_TRF"/>
    <property type="match status" value="1"/>
</dbReference>
<dbReference type="GO" id="GO:0007004">
    <property type="term" value="P:telomere maintenance via telomerase"/>
    <property type="evidence" value="ECO:0007669"/>
    <property type="project" value="TreeGrafter"/>
</dbReference>
<keyword evidence="7 10" id="KW-0238">DNA-binding</keyword>
<feature type="domain" description="Myb-like" evidence="11">
    <location>
        <begin position="334"/>
        <end position="387"/>
    </location>
</feature>
<dbReference type="SUPFAM" id="SSF46689">
    <property type="entry name" value="Homeodomain-like"/>
    <property type="match status" value="1"/>
</dbReference>
<dbReference type="OrthoDB" id="608866at2759"/>
<dbReference type="GO" id="GO:1905839">
    <property type="term" value="P:negative regulation of telomeric D-loop disassembly"/>
    <property type="evidence" value="ECO:0007669"/>
    <property type="project" value="TreeGrafter"/>
</dbReference>
<proteinExistence type="predicted"/>
<evidence type="ECO:0000256" key="6">
    <source>
        <dbReference type="ARBA" id="ARBA00022895"/>
    </source>
</evidence>
<dbReference type="InterPro" id="IPR009057">
    <property type="entry name" value="Homeodomain-like_sf"/>
</dbReference>
<keyword evidence="8 10" id="KW-0539">Nucleus</keyword>
<dbReference type="GO" id="GO:0008156">
    <property type="term" value="P:negative regulation of DNA replication"/>
    <property type="evidence" value="ECO:0007669"/>
    <property type="project" value="TreeGrafter"/>
</dbReference>
<dbReference type="AlphaFoldDB" id="A0A6J0V811"/>
<evidence type="ECO:0000256" key="5">
    <source>
        <dbReference type="ARBA" id="ARBA00022843"/>
    </source>
</evidence>
<comment type="subcellular location">
    <subcellularLocation>
        <location evidence="1">Chromosome</location>
        <location evidence="1">Telomere</location>
    </subcellularLocation>
    <subcellularLocation>
        <location evidence="10">Nucleus</location>
    </subcellularLocation>
</comment>
<dbReference type="InParanoid" id="A0A6J0V811"/>
<dbReference type="PROSITE" id="PS50090">
    <property type="entry name" value="MYB_LIKE"/>
    <property type="match status" value="1"/>
</dbReference>
<dbReference type="KEGG" id="pvt:110089564"/>
<dbReference type="GO" id="GO:0003691">
    <property type="term" value="F:double-stranded telomeric DNA binding"/>
    <property type="evidence" value="ECO:0007669"/>
    <property type="project" value="UniProtKB-UniRule"/>
</dbReference>
<dbReference type="SMART" id="SM00717">
    <property type="entry name" value="SANT"/>
    <property type="match status" value="1"/>
</dbReference>
<evidence type="ECO:0000313" key="14">
    <source>
        <dbReference type="RefSeq" id="XP_020668383.2"/>
    </source>
</evidence>
<dbReference type="RefSeq" id="XP_020668383.2">
    <property type="nucleotide sequence ID" value="XM_020812724.2"/>
</dbReference>
<dbReference type="GO" id="GO:0071532">
    <property type="term" value="F:ankyrin repeat binding"/>
    <property type="evidence" value="ECO:0007669"/>
    <property type="project" value="TreeGrafter"/>
</dbReference>
<evidence type="ECO:0000256" key="8">
    <source>
        <dbReference type="ARBA" id="ARBA00023242"/>
    </source>
</evidence>
<dbReference type="PROSITE" id="PS51294">
    <property type="entry name" value="HTH_MYB"/>
    <property type="match status" value="1"/>
</dbReference>
<evidence type="ECO:0000256" key="3">
    <source>
        <dbReference type="ARBA" id="ARBA00022499"/>
    </source>
</evidence>
<reference evidence="14" key="1">
    <citation type="submission" date="2025-08" db="UniProtKB">
        <authorList>
            <consortium name="RefSeq"/>
        </authorList>
    </citation>
    <scope>IDENTIFICATION</scope>
</reference>
<feature type="domain" description="HTH myb-type" evidence="12">
    <location>
        <begin position="338"/>
        <end position="391"/>
    </location>
</feature>
<dbReference type="GO" id="GO:0003720">
    <property type="term" value="F:telomerase activity"/>
    <property type="evidence" value="ECO:0007669"/>
    <property type="project" value="TreeGrafter"/>
</dbReference>
<dbReference type="PANTHER" id="PTHR46734:SF1">
    <property type="entry name" value="TELOMERIC REPEAT-BINDING FACTOR 1"/>
    <property type="match status" value="1"/>
</dbReference>
<comment type="subunit">
    <text evidence="10">Homodimer.</text>
</comment>
<comment type="function">
    <text evidence="10">Binds the telomeric double-stranded 5'-TTAGGG-3' repeat.</text>
</comment>
<dbReference type="Pfam" id="PF08558">
    <property type="entry name" value="TRF"/>
    <property type="match status" value="1"/>
</dbReference>
<protein>
    <recommendedName>
        <fullName evidence="10">Telomeric repeat-binding factor</fullName>
    </recommendedName>
</protein>
<sequence>MAFQAVGGGARNLNMATGASPAAALLQPLPGPAPSGDAAPTLYGSSVPVAEVEAVAAGWILDFACHSLCRHFCEGNPKDFERSRDLALTVIKGLHRVEEHHEKTVFLCQLLAYVSEGKSFDVHSDDGQKDSPLENALLIWTSFLKTQNKQDKLHEDIKQLIQIQAVAVFLEKGYFKEATEVLERIFPESLSNEPLRMKLSAIIKKKDPYHSFLRHFSFSLLIEKIKSYIINFLKDDSNNFLIKAAAKEVETKQKIMIPMQCDNVTAINTTNKNKENNLEMTNRSYEQACCLADQTLLDPKWEQIYLRPKHRKQSTLPSRNALLNIENGQQADLSTGQKKQRWSWEDDQKLKKGVQRFGVGNWTKILQHYDFRHRTSVMLKDRWRTMTRLDII</sequence>
<keyword evidence="13" id="KW-1185">Reference proteome</keyword>
<keyword evidence="5" id="KW-0832">Ubl conjugation</keyword>
<dbReference type="CTD" id="7013"/>
<keyword evidence="2" id="KW-0158">Chromosome</keyword>
<dbReference type="InterPro" id="IPR017930">
    <property type="entry name" value="Myb_dom"/>
</dbReference>
<organism evidence="13 14">
    <name type="scientific">Pogona vitticeps</name>
    <name type="common">central bearded dragon</name>
    <dbReference type="NCBI Taxonomy" id="103695"/>
    <lineage>
        <taxon>Eukaryota</taxon>
        <taxon>Metazoa</taxon>
        <taxon>Chordata</taxon>
        <taxon>Craniata</taxon>
        <taxon>Vertebrata</taxon>
        <taxon>Euteleostomi</taxon>
        <taxon>Lepidosauria</taxon>
        <taxon>Squamata</taxon>
        <taxon>Bifurcata</taxon>
        <taxon>Unidentata</taxon>
        <taxon>Episquamata</taxon>
        <taxon>Toxicofera</taxon>
        <taxon>Iguania</taxon>
        <taxon>Acrodonta</taxon>
        <taxon>Agamidae</taxon>
        <taxon>Amphibolurinae</taxon>
        <taxon>Pogona</taxon>
    </lineage>
</organism>
<evidence type="ECO:0000256" key="7">
    <source>
        <dbReference type="ARBA" id="ARBA00023125"/>
    </source>
</evidence>
<keyword evidence="3" id="KW-1017">Isopeptide bond</keyword>
<evidence type="ECO:0000256" key="9">
    <source>
        <dbReference type="ARBA" id="ARBA00023306"/>
    </source>
</evidence>
<evidence type="ECO:0000256" key="10">
    <source>
        <dbReference type="PIRNR" id="PIRNR038016"/>
    </source>
</evidence>
<dbReference type="InterPro" id="IPR017357">
    <property type="entry name" value="TERF1/2"/>
</dbReference>
<keyword evidence="4" id="KW-0597">Phosphoprotein</keyword>
<dbReference type="Proteomes" id="UP001652642">
    <property type="component" value="Chromosome 4"/>
</dbReference>
<dbReference type="Pfam" id="PF00249">
    <property type="entry name" value="Myb_DNA-binding"/>
    <property type="match status" value="1"/>
</dbReference>
<evidence type="ECO:0000259" key="11">
    <source>
        <dbReference type="PROSITE" id="PS50090"/>
    </source>
</evidence>
<dbReference type="GO" id="GO:0051301">
    <property type="term" value="P:cell division"/>
    <property type="evidence" value="ECO:0007669"/>
    <property type="project" value="UniProtKB-KW"/>
</dbReference>
<evidence type="ECO:0000313" key="13">
    <source>
        <dbReference type="Proteomes" id="UP001652642"/>
    </source>
</evidence>
<dbReference type="GO" id="GO:0005654">
    <property type="term" value="C:nucleoplasm"/>
    <property type="evidence" value="ECO:0007669"/>
    <property type="project" value="UniProtKB-ARBA"/>
</dbReference>
<dbReference type="Gene3D" id="1.25.40.210">
    <property type="entry name" value="Telomere repeat-binding factor, dimerisation domain"/>
    <property type="match status" value="1"/>
</dbReference>
<dbReference type="GO" id="GO:0008301">
    <property type="term" value="F:DNA binding, bending"/>
    <property type="evidence" value="ECO:0007669"/>
    <property type="project" value="TreeGrafter"/>
</dbReference>
<evidence type="ECO:0000259" key="12">
    <source>
        <dbReference type="PROSITE" id="PS51294"/>
    </source>
</evidence>